<dbReference type="RefSeq" id="WP_110250087.1">
    <property type="nucleotide sequence ID" value="NZ_QJJR01000001.1"/>
</dbReference>
<dbReference type="GO" id="GO:0015977">
    <property type="term" value="P:carbon fixation"/>
    <property type="evidence" value="ECO:0007669"/>
    <property type="project" value="UniProtKB-UniRule"/>
</dbReference>
<evidence type="ECO:0000256" key="9">
    <source>
        <dbReference type="ARBA" id="ARBA00048995"/>
    </source>
</evidence>
<dbReference type="InterPro" id="IPR018129">
    <property type="entry name" value="PEP_COase_Lys_AS"/>
</dbReference>
<evidence type="ECO:0000256" key="4">
    <source>
        <dbReference type="ARBA" id="ARBA00012305"/>
    </source>
</evidence>
<dbReference type="Pfam" id="PF00311">
    <property type="entry name" value="PEPcase"/>
    <property type="match status" value="1"/>
</dbReference>
<evidence type="ECO:0000256" key="12">
    <source>
        <dbReference type="PROSITE-ProRule" id="PRU10112"/>
    </source>
</evidence>
<evidence type="ECO:0000313" key="14">
    <source>
        <dbReference type="Proteomes" id="UP000247922"/>
    </source>
</evidence>
<dbReference type="NCBIfam" id="NF000584">
    <property type="entry name" value="PRK00009.1"/>
    <property type="match status" value="1"/>
</dbReference>
<dbReference type="PROSITE" id="PS00393">
    <property type="entry name" value="PEPCASE_2"/>
    <property type="match status" value="1"/>
</dbReference>
<keyword evidence="14" id="KW-1185">Reference proteome</keyword>
<feature type="active site" evidence="10 12">
    <location>
        <position position="574"/>
    </location>
</feature>
<dbReference type="PROSITE" id="PS00781">
    <property type="entry name" value="PEPCASE_1"/>
    <property type="match status" value="1"/>
</dbReference>
<dbReference type="InterPro" id="IPR021135">
    <property type="entry name" value="PEP_COase"/>
</dbReference>
<dbReference type="Proteomes" id="UP000247922">
    <property type="component" value="Unassembled WGS sequence"/>
</dbReference>
<dbReference type="InterPro" id="IPR022805">
    <property type="entry name" value="PEP_COase_bac/pln-type"/>
</dbReference>
<comment type="subunit">
    <text evidence="10">Homotetramer.</text>
</comment>
<evidence type="ECO:0000256" key="1">
    <source>
        <dbReference type="ARBA" id="ARBA00001946"/>
    </source>
</evidence>
<keyword evidence="7 10" id="KW-0456">Lyase</keyword>
<dbReference type="SUPFAM" id="SSF51621">
    <property type="entry name" value="Phosphoenolpyruvate/pyruvate domain"/>
    <property type="match status" value="1"/>
</dbReference>
<evidence type="ECO:0000256" key="8">
    <source>
        <dbReference type="ARBA" id="ARBA00023300"/>
    </source>
</evidence>
<dbReference type="GO" id="GO:0006099">
    <property type="term" value="P:tricarboxylic acid cycle"/>
    <property type="evidence" value="ECO:0007669"/>
    <property type="project" value="InterPro"/>
</dbReference>
<comment type="similarity">
    <text evidence="3 10">Belongs to the PEPCase type 1 family.</text>
</comment>
<dbReference type="PRINTS" id="PR00150">
    <property type="entry name" value="PEPCARBXLASE"/>
</dbReference>
<keyword evidence="6 10" id="KW-0460">Magnesium</keyword>
<dbReference type="GO" id="GO:0005829">
    <property type="term" value="C:cytosol"/>
    <property type="evidence" value="ECO:0007669"/>
    <property type="project" value="TreeGrafter"/>
</dbReference>
<dbReference type="OrthoDB" id="9768133at2"/>
<evidence type="ECO:0000256" key="5">
    <source>
        <dbReference type="ARBA" id="ARBA00022419"/>
    </source>
</evidence>
<proteinExistence type="inferred from homology"/>
<evidence type="ECO:0000313" key="13">
    <source>
        <dbReference type="EMBL" id="PXW92986.1"/>
    </source>
</evidence>
<dbReference type="GO" id="GO:0000287">
    <property type="term" value="F:magnesium ion binding"/>
    <property type="evidence" value="ECO:0007669"/>
    <property type="project" value="UniProtKB-UniRule"/>
</dbReference>
<sequence length="918" mass="105701">MLQPNNEKSNITLNQDVEYLNNILDEVLRHEGGDELLNTVKYFRKLSKALRDDDSPSNFDQLNQEIMDLEPNLRKKVIRAFSVNLQLYNIAEQNYRIRRRREYQMQDDTIIQPRSLEDGVNQLYENKVSVDQVEKALEDLSLELVITAHPTEATRRTMMRIHQRIADLLKKWEFTYTRYDKKVIQEMIENEITILWQTAEIREKKPSVMKEVSNGLYFFDKVLFNVLPVLHQDLEDILEEKYNHRFHVPAFLRFGSWIGGDRDGNPNVKAKTTLNTLKEQRKLVLTKYMESIDSLKEKLSQSSKKVKVRESLIESIAKDRSELDYKGWHKDDEVYRVKLGMVMKRLKLTSEDKEGGYVDAHALREDLLLIQDSLEYHHPNQTPIKLLRHIIRQVQIFGFHLATLDIRNHSGEHESTITEILRQVGITDDYKALDEEKKQRVLKKVLEDPRPLISIYDEFSEASQEMIETFRTIKEAKDTFGERAIEVYLISMAEAVSDVLEVLVLAKEVGLYRVYPDGNVKSRLHVAPLLETIDDLKFGPTIIKSLFDIPLYRKHLEARGDLQEIMLGYSDSSKDGGNLTANWELYKAQEEIHSIASSYGVKLKYFHGRGGSLGRGGGPLYSSLLSQPPVTLGDGVKITEQGEVLSSRYLLPDIAYRSLEQATSVLLTSIAGINQTEKHREMPTDKAKSAMAKISDAALSTYQDLVFNDKDFLTYFNQGTPLNELGALNIGSRPMKRKGSNRFEDLRAIPWVFAWTQSRQLLPAWYAAGSGLKAFLDETNDIQLLREMYQQWPFFQATINNLQMALTKADLEIADAYTDMIDDQEMANRIFDQIKKEHKITKDMVLLIAEQDDLMDHQPNIKESVRLRNPLVDPLNLIQVQLINQLRKLDTEDSQFDDLLSEVLLTINGVAAGLRNTG</sequence>
<dbReference type="PANTHER" id="PTHR30523">
    <property type="entry name" value="PHOSPHOENOLPYRUVATE CARBOXYLASE"/>
    <property type="match status" value="1"/>
</dbReference>
<evidence type="ECO:0000256" key="7">
    <source>
        <dbReference type="ARBA" id="ARBA00023239"/>
    </source>
</evidence>
<feature type="active site" evidence="10 11">
    <location>
        <position position="149"/>
    </location>
</feature>
<evidence type="ECO:0000256" key="11">
    <source>
        <dbReference type="PROSITE-ProRule" id="PRU10111"/>
    </source>
</evidence>
<keyword evidence="13" id="KW-0670">Pyruvate</keyword>
<comment type="function">
    <text evidence="2 10">Forms oxaloacetate, a four-carbon dicarboxylic acid source for the tricarboxylic acid cycle.</text>
</comment>
<dbReference type="EC" id="4.1.1.31" evidence="4 10"/>
<organism evidence="13 14">
    <name type="scientific">Streptohalobacillus salinus</name>
    <dbReference type="NCBI Taxonomy" id="621096"/>
    <lineage>
        <taxon>Bacteria</taxon>
        <taxon>Bacillati</taxon>
        <taxon>Bacillota</taxon>
        <taxon>Bacilli</taxon>
        <taxon>Bacillales</taxon>
        <taxon>Bacillaceae</taxon>
        <taxon>Streptohalobacillus</taxon>
    </lineage>
</organism>
<reference evidence="13 14" key="1">
    <citation type="submission" date="2018-05" db="EMBL/GenBank/DDBJ databases">
        <title>Genomic Encyclopedia of Type Strains, Phase IV (KMG-IV): sequencing the most valuable type-strain genomes for metagenomic binning, comparative biology and taxonomic classification.</title>
        <authorList>
            <person name="Goeker M."/>
        </authorList>
    </citation>
    <scope>NUCLEOTIDE SEQUENCE [LARGE SCALE GENOMIC DNA]</scope>
    <source>
        <strain evidence="13 14">DSM 22440</strain>
    </source>
</reference>
<dbReference type="InterPro" id="IPR015813">
    <property type="entry name" value="Pyrv/PenolPyrv_kinase-like_dom"/>
</dbReference>
<keyword evidence="8 10" id="KW-0120">Carbon dioxide fixation</keyword>
<dbReference type="InterPro" id="IPR033129">
    <property type="entry name" value="PEPCASE_His_AS"/>
</dbReference>
<name>A0A2V3WDJ7_9BACI</name>
<dbReference type="PANTHER" id="PTHR30523:SF6">
    <property type="entry name" value="PHOSPHOENOLPYRUVATE CARBOXYLASE"/>
    <property type="match status" value="1"/>
</dbReference>
<comment type="caution">
    <text evidence="13">The sequence shown here is derived from an EMBL/GenBank/DDBJ whole genome shotgun (WGS) entry which is preliminary data.</text>
</comment>
<dbReference type="AlphaFoldDB" id="A0A2V3WDJ7"/>
<evidence type="ECO:0000256" key="10">
    <source>
        <dbReference type="HAMAP-Rule" id="MF_00595"/>
    </source>
</evidence>
<gene>
    <name evidence="10" type="primary">ppc</name>
    <name evidence="13" type="ORF">DES38_10166</name>
</gene>
<dbReference type="HAMAP" id="MF_00595">
    <property type="entry name" value="PEPcase_type1"/>
    <property type="match status" value="1"/>
</dbReference>
<dbReference type="GO" id="GO:0008964">
    <property type="term" value="F:phosphoenolpyruvate carboxylase activity"/>
    <property type="evidence" value="ECO:0007669"/>
    <property type="project" value="UniProtKB-UniRule"/>
</dbReference>
<accession>A0A2V3WDJ7</accession>
<evidence type="ECO:0000256" key="2">
    <source>
        <dbReference type="ARBA" id="ARBA00003670"/>
    </source>
</evidence>
<dbReference type="EMBL" id="QJJR01000001">
    <property type="protein sequence ID" value="PXW92986.1"/>
    <property type="molecule type" value="Genomic_DNA"/>
</dbReference>
<evidence type="ECO:0000256" key="6">
    <source>
        <dbReference type="ARBA" id="ARBA00022842"/>
    </source>
</evidence>
<dbReference type="GO" id="GO:0006107">
    <property type="term" value="P:oxaloacetate metabolic process"/>
    <property type="evidence" value="ECO:0007669"/>
    <property type="project" value="UniProtKB-UniRule"/>
</dbReference>
<comment type="cofactor">
    <cofactor evidence="1 10">
        <name>Mg(2+)</name>
        <dbReference type="ChEBI" id="CHEBI:18420"/>
    </cofactor>
</comment>
<protein>
    <recommendedName>
        <fullName evidence="5 10">Phosphoenolpyruvate carboxylase</fullName>
        <shortName evidence="10">PEPC</shortName>
        <shortName evidence="10">PEPCase</shortName>
        <ecNumber evidence="4 10">4.1.1.31</ecNumber>
    </recommendedName>
</protein>
<comment type="catalytic activity">
    <reaction evidence="9 10">
        <text>oxaloacetate + phosphate = phosphoenolpyruvate + hydrogencarbonate</text>
        <dbReference type="Rhea" id="RHEA:28370"/>
        <dbReference type="ChEBI" id="CHEBI:16452"/>
        <dbReference type="ChEBI" id="CHEBI:17544"/>
        <dbReference type="ChEBI" id="CHEBI:43474"/>
        <dbReference type="ChEBI" id="CHEBI:58702"/>
        <dbReference type="EC" id="4.1.1.31"/>
    </reaction>
</comment>
<evidence type="ECO:0000256" key="3">
    <source>
        <dbReference type="ARBA" id="ARBA00008346"/>
    </source>
</evidence>
<dbReference type="Gene3D" id="1.20.1440.90">
    <property type="entry name" value="Phosphoenolpyruvate/pyruvate domain"/>
    <property type="match status" value="1"/>
</dbReference>